<organism evidence="7 8">
    <name type="scientific">Prorocentrum cordatum</name>
    <dbReference type="NCBI Taxonomy" id="2364126"/>
    <lineage>
        <taxon>Eukaryota</taxon>
        <taxon>Sar</taxon>
        <taxon>Alveolata</taxon>
        <taxon>Dinophyceae</taxon>
        <taxon>Prorocentrales</taxon>
        <taxon>Prorocentraceae</taxon>
        <taxon>Prorocentrum</taxon>
    </lineage>
</organism>
<evidence type="ECO:0000256" key="5">
    <source>
        <dbReference type="SAM" id="Phobius"/>
    </source>
</evidence>
<reference evidence="7" key="1">
    <citation type="submission" date="2023-10" db="EMBL/GenBank/DDBJ databases">
        <authorList>
            <person name="Chen Y."/>
            <person name="Shah S."/>
            <person name="Dougan E. K."/>
            <person name="Thang M."/>
            <person name="Chan C."/>
        </authorList>
    </citation>
    <scope>NUCLEOTIDE SEQUENCE [LARGE SCALE GENOMIC DNA]</scope>
</reference>
<feature type="region of interest" description="Disordered" evidence="4">
    <location>
        <begin position="527"/>
        <end position="547"/>
    </location>
</feature>
<feature type="transmembrane region" description="Helical" evidence="5">
    <location>
        <begin position="811"/>
        <end position="833"/>
    </location>
</feature>
<keyword evidence="5" id="KW-0472">Membrane</keyword>
<comment type="caution">
    <text evidence="7">The sequence shown here is derived from an EMBL/GenBank/DDBJ whole genome shotgun (WGS) entry which is preliminary data.</text>
</comment>
<evidence type="ECO:0000313" key="8">
    <source>
        <dbReference type="Proteomes" id="UP001189429"/>
    </source>
</evidence>
<dbReference type="InterPro" id="IPR000884">
    <property type="entry name" value="TSP1_rpt"/>
</dbReference>
<name>A0ABN9XX82_9DINO</name>
<evidence type="ECO:0000256" key="1">
    <source>
        <dbReference type="ARBA" id="ARBA00022729"/>
    </source>
</evidence>
<dbReference type="PROSITE" id="PS50092">
    <property type="entry name" value="TSP1"/>
    <property type="match status" value="2"/>
</dbReference>
<feature type="region of interest" description="Disordered" evidence="4">
    <location>
        <begin position="476"/>
        <end position="501"/>
    </location>
</feature>
<feature type="region of interest" description="Disordered" evidence="4">
    <location>
        <begin position="697"/>
        <end position="721"/>
    </location>
</feature>
<evidence type="ECO:0000313" key="7">
    <source>
        <dbReference type="EMBL" id="CAK0904702.1"/>
    </source>
</evidence>
<dbReference type="SUPFAM" id="SSF82895">
    <property type="entry name" value="TSP-1 type 1 repeat"/>
    <property type="match status" value="2"/>
</dbReference>
<accession>A0ABN9XX82</accession>
<dbReference type="PANTHER" id="PTHR20920:SF5">
    <property type="entry name" value="SMB DOMAIN-CONTAINING PROTEIN"/>
    <property type="match status" value="1"/>
</dbReference>
<dbReference type="EMBL" id="CAUYUJ010021448">
    <property type="protein sequence ID" value="CAK0904702.1"/>
    <property type="molecule type" value="Genomic_DNA"/>
</dbReference>
<keyword evidence="2" id="KW-1015">Disulfide bond</keyword>
<keyword evidence="1" id="KW-0732">Signal</keyword>
<dbReference type="InterPro" id="IPR044004">
    <property type="entry name" value="TSP1_spondin_dom"/>
</dbReference>
<evidence type="ECO:0000259" key="6">
    <source>
        <dbReference type="Pfam" id="PF19028"/>
    </source>
</evidence>
<keyword evidence="5" id="KW-0812">Transmembrane</keyword>
<dbReference type="Gene3D" id="2.20.100.10">
    <property type="entry name" value="Thrombospondin type-1 (TSP1) repeat"/>
    <property type="match status" value="2"/>
</dbReference>
<feature type="domain" description="Spondin-like TSP1" evidence="6">
    <location>
        <begin position="443"/>
        <end position="483"/>
    </location>
</feature>
<dbReference type="Proteomes" id="UP001189429">
    <property type="component" value="Unassembled WGS sequence"/>
</dbReference>
<protein>
    <recommendedName>
        <fullName evidence="6">Spondin-like TSP1 domain-containing protein</fullName>
    </recommendedName>
</protein>
<keyword evidence="5" id="KW-1133">Transmembrane helix</keyword>
<feature type="compositionally biased region" description="Basic and acidic residues" evidence="4">
    <location>
        <begin position="483"/>
        <end position="501"/>
    </location>
</feature>
<dbReference type="InterPro" id="IPR039942">
    <property type="entry name" value="SBSPO"/>
</dbReference>
<keyword evidence="3" id="KW-0325">Glycoprotein</keyword>
<keyword evidence="8" id="KW-1185">Reference proteome</keyword>
<sequence>MDKTEIGRALDLGCQNGDVAQWLYLLNVTHSNLGGAGPDTTPPETLRFESALGGEGRGGDCVALEVSTARGAEYEPESAQLNGAGRGASALRSDAKPGQVSVRAGTRASLVFRFFRCGSSSPAALPRFNLTFYSPYGPTEQKVTASAYAQSSLRDSRVFAKSYSDEGTTFRSQGKCTGRADSEECSFTLHYTGTHEFPVILEAGDSPGGGELVEPLRFSGAACGPAPRGGSEASACSPAVCGTGFELLPEQLLPAACEQEACSEEECCRVAEDPVRGDEPPGGADESAAVAVAVASTQCSGREQTWRECPGLPVCEVCRPTNCEFEDWGDWSAVGGCSGLCKRSRGHTKNNECGKPCSGPSTETVARHDDPLCFPEKCSNTSQDCRWSEWSEWSACAKECSTCRLKQAQRSRRIDTPRRAGGRDCEGVWNQTKPCQASSDEDCKLSSWGEWTQCSKSCGTGWHSRMRRVVQEARYGGKACSGPKDRGGLRGEPQDASRADGERDLEAGLPWGWSCWAPGRLEASASPRSHRWPSAGGGLPVRATPPRHTGLPQAVPVRRGSHFASEVLGPHEVQDLGRSPCVVDAAPGGGPAPGVREAASLEPQLLEVNLPRSAEPGAMTVAEGPHGAVEVQLPADHRPGERARLRLAAPPEMRVQVPEGGKPGDALQIVRVDRVRTDLSLRAPGREGRGLLRAVRPGVSGRRPRGSAAGRRGGLPRARAGGRAPVAAGAVPEGGCCTAGISPRRCQSDIRLGGRWLDSDSCPAQSWRPLQPEIHRRPRCSKGSPCFRVFLLVVHAGDLSPLLASRFLKSAVVLMVYPIVSATSLFLSLNVSLPVHMARLLSHCLSLLDFQLNDLNTLQKWSHVLLFWVSCRHLSNSELPSSSAEPQMR</sequence>
<proteinExistence type="predicted"/>
<dbReference type="PANTHER" id="PTHR20920">
    <property type="entry name" value="RPE-SPONDIN"/>
    <property type="match status" value="1"/>
</dbReference>
<gene>
    <name evidence="7" type="ORF">PCOR1329_LOCUS80651</name>
</gene>
<dbReference type="InterPro" id="IPR036383">
    <property type="entry name" value="TSP1_rpt_sf"/>
</dbReference>
<evidence type="ECO:0000256" key="2">
    <source>
        <dbReference type="ARBA" id="ARBA00023157"/>
    </source>
</evidence>
<dbReference type="SMART" id="SM00209">
    <property type="entry name" value="TSP1"/>
    <property type="match status" value="3"/>
</dbReference>
<evidence type="ECO:0000256" key="4">
    <source>
        <dbReference type="SAM" id="MobiDB-lite"/>
    </source>
</evidence>
<evidence type="ECO:0000256" key="3">
    <source>
        <dbReference type="ARBA" id="ARBA00023180"/>
    </source>
</evidence>
<dbReference type="Pfam" id="PF19028">
    <property type="entry name" value="TSP1_spondin"/>
    <property type="match status" value="1"/>
</dbReference>
<dbReference type="Pfam" id="PF00090">
    <property type="entry name" value="TSP_1"/>
    <property type="match status" value="1"/>
</dbReference>